<organism evidence="6 7">
    <name type="scientific">Rhodoferax mekongensis</name>
    <dbReference type="NCBI Taxonomy" id="3068341"/>
    <lineage>
        <taxon>Bacteria</taxon>
        <taxon>Pseudomonadati</taxon>
        <taxon>Pseudomonadota</taxon>
        <taxon>Betaproteobacteria</taxon>
        <taxon>Burkholderiales</taxon>
        <taxon>Comamonadaceae</taxon>
        <taxon>Rhodoferax</taxon>
    </lineage>
</organism>
<dbReference type="InterPro" id="IPR014721">
    <property type="entry name" value="Ribsml_uS5_D2-typ_fold_subgr"/>
</dbReference>
<keyword evidence="5" id="KW-0694">RNA-binding</keyword>
<dbReference type="InterPro" id="IPR000100">
    <property type="entry name" value="RNase_P"/>
</dbReference>
<dbReference type="SUPFAM" id="SSF54211">
    <property type="entry name" value="Ribosomal protein S5 domain 2-like"/>
    <property type="match status" value="1"/>
</dbReference>
<evidence type="ECO:0000313" key="7">
    <source>
        <dbReference type="Proteomes" id="UP001302257"/>
    </source>
</evidence>
<keyword evidence="2" id="KW-0540">Nuclease</keyword>
<name>A0ABZ0B1W3_9BURK</name>
<proteinExistence type="predicted"/>
<keyword evidence="1" id="KW-0819">tRNA processing</keyword>
<sequence length="154" mass="16870">MNAEPQTGRPPAVKRLQTRAQFQAALGGTTVSKTAHFALHCCAVGVSVPEEAVPVFPVSGIWLGAMVPKRWAKRAVTRNTIKRQVYHLGVEFAPVLKEKAHLIRLRRDFDRKQFVSATSDALKAAVRQELLDLFGQVVGAPPSRRPAPLPESQA</sequence>
<dbReference type="Gene3D" id="3.30.230.10">
    <property type="match status" value="1"/>
</dbReference>
<evidence type="ECO:0000256" key="4">
    <source>
        <dbReference type="ARBA" id="ARBA00022801"/>
    </source>
</evidence>
<evidence type="ECO:0000256" key="2">
    <source>
        <dbReference type="ARBA" id="ARBA00022722"/>
    </source>
</evidence>
<keyword evidence="3" id="KW-0255">Endonuclease</keyword>
<gene>
    <name evidence="6" type="ORF">RAN89_03180</name>
</gene>
<dbReference type="Pfam" id="PF00825">
    <property type="entry name" value="Ribonuclease_P"/>
    <property type="match status" value="1"/>
</dbReference>
<keyword evidence="4" id="KW-0378">Hydrolase</keyword>
<evidence type="ECO:0000256" key="5">
    <source>
        <dbReference type="ARBA" id="ARBA00022884"/>
    </source>
</evidence>
<reference evidence="6 7" key="1">
    <citation type="submission" date="2023-08" db="EMBL/GenBank/DDBJ databases">
        <title>Rhodoferax potami sp. nov. and Rhodoferax mekongensis sp. nov., isolated from the Mekong River in Thailand.</title>
        <authorList>
            <person name="Kitikhun S."/>
            <person name="Charoenyingcharoen P."/>
            <person name="Siriarchawattana P."/>
            <person name="Likhitrattanapisal S."/>
            <person name="Nilsakha T."/>
            <person name="Chanpet A."/>
            <person name="Rattanawaree P."/>
            <person name="Ingsriswang S."/>
        </authorList>
    </citation>
    <scope>NUCLEOTIDE SEQUENCE [LARGE SCALE GENOMIC DNA]</scope>
    <source>
        <strain evidence="6 7">TBRC 17307</strain>
    </source>
</reference>
<protein>
    <submittedName>
        <fullName evidence="6">Ribonuclease P protein component</fullName>
    </submittedName>
</protein>
<dbReference type="EMBL" id="CP132507">
    <property type="protein sequence ID" value="WNO05448.1"/>
    <property type="molecule type" value="Genomic_DNA"/>
</dbReference>
<evidence type="ECO:0000256" key="1">
    <source>
        <dbReference type="ARBA" id="ARBA00022694"/>
    </source>
</evidence>
<dbReference type="RefSeq" id="WP_313868217.1">
    <property type="nucleotide sequence ID" value="NZ_CP132507.1"/>
</dbReference>
<keyword evidence="7" id="KW-1185">Reference proteome</keyword>
<accession>A0ABZ0B1W3</accession>
<evidence type="ECO:0000256" key="3">
    <source>
        <dbReference type="ARBA" id="ARBA00022759"/>
    </source>
</evidence>
<evidence type="ECO:0000313" key="6">
    <source>
        <dbReference type="EMBL" id="WNO05448.1"/>
    </source>
</evidence>
<dbReference type="InterPro" id="IPR020568">
    <property type="entry name" value="Ribosomal_Su5_D2-typ_SF"/>
</dbReference>
<dbReference type="Proteomes" id="UP001302257">
    <property type="component" value="Chromosome"/>
</dbReference>